<dbReference type="EMBL" id="KI675780">
    <property type="protein sequence ID" value="ETL28333.1"/>
    <property type="molecule type" value="Genomic_DNA"/>
</dbReference>
<feature type="repeat" description="ANK" evidence="3">
    <location>
        <begin position="136"/>
        <end position="170"/>
    </location>
</feature>
<dbReference type="PROSITE" id="PS50088">
    <property type="entry name" value="ANK_REPEAT"/>
    <property type="match status" value="5"/>
</dbReference>
<evidence type="ECO:0000256" key="3">
    <source>
        <dbReference type="PROSITE-ProRule" id="PRU00023"/>
    </source>
</evidence>
<feature type="repeat" description="ANK" evidence="3">
    <location>
        <begin position="171"/>
        <end position="203"/>
    </location>
</feature>
<dbReference type="VEuPathDB" id="FungiDB:PPTG_05075"/>
<dbReference type="Pfam" id="PF13857">
    <property type="entry name" value="Ank_5"/>
    <property type="match status" value="1"/>
</dbReference>
<gene>
    <name evidence="4" type="ORF">L916_18283</name>
</gene>
<keyword evidence="1" id="KW-0677">Repeat</keyword>
<evidence type="ECO:0000313" key="4">
    <source>
        <dbReference type="EMBL" id="ETL28333.1"/>
    </source>
</evidence>
<feature type="non-terminal residue" evidence="4">
    <location>
        <position position="269"/>
    </location>
</feature>
<dbReference type="SMART" id="SM00248">
    <property type="entry name" value="ANK"/>
    <property type="match status" value="5"/>
</dbReference>
<feature type="repeat" description="ANK" evidence="3">
    <location>
        <begin position="237"/>
        <end position="269"/>
    </location>
</feature>
<sequence length="269" mass="29104">MDTNEMKAPLQAVIDRLVEEREHVLGEERITLASHLILGGIQDVLKCLERERISSDTEESLKRVWDKSDQEAAAAIITLLHQGVDAKSPDGGAAIALQYALRNSRADVISLLLERGADVMSLLLERGADVNSQDEFGDTALHRAIEQYRGNTAVISLLLQRGANAAVQNVDGQNALHYAAAIANSEAISLLLKQGIDIDAQDETGQTVLHYATVIANTEVMSLLLEQGADVGTQDEDGKTALHFAVTSHNTDVMSLLLERGADLAARYE</sequence>
<evidence type="ECO:0000256" key="1">
    <source>
        <dbReference type="ARBA" id="ARBA00022737"/>
    </source>
</evidence>
<dbReference type="PROSITE" id="PS50297">
    <property type="entry name" value="ANK_REP_REGION"/>
    <property type="match status" value="5"/>
</dbReference>
<dbReference type="InterPro" id="IPR002110">
    <property type="entry name" value="Ankyrin_rpt"/>
</dbReference>
<reference evidence="4" key="1">
    <citation type="submission" date="2013-11" db="EMBL/GenBank/DDBJ databases">
        <title>The Genome Sequence of Phytophthora parasitica CJ05E6.</title>
        <authorList>
            <consortium name="The Broad Institute Genomics Platform"/>
            <person name="Russ C."/>
            <person name="Tyler B."/>
            <person name="Panabieres F."/>
            <person name="Shan W."/>
            <person name="Tripathy S."/>
            <person name="Grunwald N."/>
            <person name="Machado M."/>
            <person name="Johnson C.S."/>
            <person name="Arredondo F."/>
            <person name="Hong C."/>
            <person name="Coffey M."/>
            <person name="Young S.K."/>
            <person name="Zeng Q."/>
            <person name="Gargeya S."/>
            <person name="Fitzgerald M."/>
            <person name="Abouelleil A."/>
            <person name="Alvarado L."/>
            <person name="Chapman S.B."/>
            <person name="Gainer-Dewar J."/>
            <person name="Goldberg J."/>
            <person name="Griggs A."/>
            <person name="Gujja S."/>
            <person name="Hansen M."/>
            <person name="Howarth C."/>
            <person name="Imamovic A."/>
            <person name="Ireland A."/>
            <person name="Larimer J."/>
            <person name="McCowan C."/>
            <person name="Murphy C."/>
            <person name="Pearson M."/>
            <person name="Poon T.W."/>
            <person name="Priest M."/>
            <person name="Roberts A."/>
            <person name="Saif S."/>
            <person name="Shea T."/>
            <person name="Sykes S."/>
            <person name="Wortman J."/>
            <person name="Nusbaum C."/>
            <person name="Birren B."/>
        </authorList>
    </citation>
    <scope>NUCLEOTIDE SEQUENCE [LARGE SCALE GENOMIC DNA]</scope>
    <source>
        <strain evidence="4">CJ05E6</strain>
    </source>
</reference>
<dbReference type="PRINTS" id="PR01415">
    <property type="entry name" value="ANKYRIN"/>
</dbReference>
<dbReference type="Gene3D" id="1.25.40.20">
    <property type="entry name" value="Ankyrin repeat-containing domain"/>
    <property type="match status" value="3"/>
</dbReference>
<keyword evidence="2 3" id="KW-0040">ANK repeat</keyword>
<dbReference type="PANTHER" id="PTHR24171">
    <property type="entry name" value="ANKYRIN REPEAT DOMAIN-CONTAINING PROTEIN 39-RELATED"/>
    <property type="match status" value="1"/>
</dbReference>
<dbReference type="Proteomes" id="UP000053864">
    <property type="component" value="Unassembled WGS sequence"/>
</dbReference>
<accession>W2I4N9</accession>
<dbReference type="InterPro" id="IPR036770">
    <property type="entry name" value="Ankyrin_rpt-contain_sf"/>
</dbReference>
<organism evidence="4">
    <name type="scientific">Phytophthora nicotianae</name>
    <name type="common">Potato buckeye rot agent</name>
    <name type="synonym">Phytophthora parasitica</name>
    <dbReference type="NCBI Taxonomy" id="4792"/>
    <lineage>
        <taxon>Eukaryota</taxon>
        <taxon>Sar</taxon>
        <taxon>Stramenopiles</taxon>
        <taxon>Oomycota</taxon>
        <taxon>Peronosporomycetes</taxon>
        <taxon>Peronosporales</taxon>
        <taxon>Peronosporaceae</taxon>
        <taxon>Phytophthora</taxon>
    </lineage>
</organism>
<feature type="repeat" description="ANK" evidence="3">
    <location>
        <begin position="92"/>
        <end position="119"/>
    </location>
</feature>
<dbReference type="AlphaFoldDB" id="W2I4N9"/>
<dbReference type="Pfam" id="PF12796">
    <property type="entry name" value="Ank_2"/>
    <property type="match status" value="1"/>
</dbReference>
<feature type="repeat" description="ANK" evidence="3">
    <location>
        <begin position="204"/>
        <end position="236"/>
    </location>
</feature>
<proteinExistence type="predicted"/>
<dbReference type="SUPFAM" id="SSF48403">
    <property type="entry name" value="Ankyrin repeat"/>
    <property type="match status" value="1"/>
</dbReference>
<evidence type="ECO:0000256" key="2">
    <source>
        <dbReference type="ARBA" id="ARBA00023043"/>
    </source>
</evidence>
<protein>
    <submittedName>
        <fullName evidence="4">Uncharacterized protein</fullName>
    </submittedName>
</protein>
<name>W2I4N9_PHYNI</name>